<feature type="compositionally biased region" description="Basic and acidic residues" evidence="1">
    <location>
        <begin position="8"/>
        <end position="17"/>
    </location>
</feature>
<gene>
    <name evidence="2" type="ORF">A6R68_05748</name>
</gene>
<name>A0A1A6GIU8_NEOLE</name>
<reference evidence="2 3" key="1">
    <citation type="submission" date="2016-06" db="EMBL/GenBank/DDBJ databases">
        <title>The Draft Genome Sequence and Annotation of the Desert Woodrat Neotoma lepida.</title>
        <authorList>
            <person name="Campbell M."/>
            <person name="Oakeson K.F."/>
            <person name="Yandell M."/>
            <person name="Halpert J.R."/>
            <person name="Dearing D."/>
        </authorList>
    </citation>
    <scope>NUCLEOTIDE SEQUENCE [LARGE SCALE GENOMIC DNA]</scope>
    <source>
        <strain evidence="2">417</strain>
        <tissue evidence="2">Liver</tissue>
    </source>
</reference>
<feature type="region of interest" description="Disordered" evidence="1">
    <location>
        <begin position="136"/>
        <end position="164"/>
    </location>
</feature>
<evidence type="ECO:0000313" key="2">
    <source>
        <dbReference type="EMBL" id="OBS65675.1"/>
    </source>
</evidence>
<feature type="compositionally biased region" description="Basic and acidic residues" evidence="1">
    <location>
        <begin position="137"/>
        <end position="164"/>
    </location>
</feature>
<proteinExistence type="predicted"/>
<dbReference type="AlphaFoldDB" id="A0A1A6GIU8"/>
<dbReference type="Proteomes" id="UP000092124">
    <property type="component" value="Unassembled WGS sequence"/>
</dbReference>
<protein>
    <submittedName>
        <fullName evidence="2">Uncharacterized protein</fullName>
    </submittedName>
</protein>
<dbReference type="EMBL" id="LZPO01089558">
    <property type="protein sequence ID" value="OBS65675.1"/>
    <property type="molecule type" value="Genomic_DNA"/>
</dbReference>
<feature type="region of interest" description="Disordered" evidence="1">
    <location>
        <begin position="1"/>
        <end position="24"/>
    </location>
</feature>
<evidence type="ECO:0000256" key="1">
    <source>
        <dbReference type="SAM" id="MobiDB-lite"/>
    </source>
</evidence>
<organism evidence="2 3">
    <name type="scientific">Neotoma lepida</name>
    <name type="common">Desert woodrat</name>
    <dbReference type="NCBI Taxonomy" id="56216"/>
    <lineage>
        <taxon>Eukaryota</taxon>
        <taxon>Metazoa</taxon>
        <taxon>Chordata</taxon>
        <taxon>Craniata</taxon>
        <taxon>Vertebrata</taxon>
        <taxon>Euteleostomi</taxon>
        <taxon>Mammalia</taxon>
        <taxon>Eutheria</taxon>
        <taxon>Euarchontoglires</taxon>
        <taxon>Glires</taxon>
        <taxon>Rodentia</taxon>
        <taxon>Myomorpha</taxon>
        <taxon>Muroidea</taxon>
        <taxon>Cricetidae</taxon>
        <taxon>Neotominae</taxon>
        <taxon>Neotoma</taxon>
    </lineage>
</organism>
<keyword evidence="3" id="KW-1185">Reference proteome</keyword>
<comment type="caution">
    <text evidence="2">The sequence shown here is derived from an EMBL/GenBank/DDBJ whole genome shotgun (WGS) entry which is preliminary data.</text>
</comment>
<sequence length="164" mass="17810">MTQPGHNLQDKMLKGDPEYSNGARGPVEVEWDLECSVEHETSASHIHGGNTLSDFEVFPAEPLITDQAVEALESDWSLGSAPADFPRLRLVGQAEPGRAEPATISGCAPPGPGLRRPVPDTVSDLHLSLPLCVAYDRTPRGNGPERPRRLGRDIPRSLDLQHTH</sequence>
<accession>A0A1A6GIU8</accession>
<evidence type="ECO:0000313" key="3">
    <source>
        <dbReference type="Proteomes" id="UP000092124"/>
    </source>
</evidence>